<feature type="domain" description="SpoVT-AbrB" evidence="1">
    <location>
        <begin position="2"/>
        <end position="45"/>
    </location>
</feature>
<proteinExistence type="predicted"/>
<dbReference type="InterPro" id="IPR037914">
    <property type="entry name" value="SpoVT-AbrB_sf"/>
</dbReference>
<gene>
    <name evidence="2" type="ORF">QFZ53_003725</name>
</gene>
<evidence type="ECO:0000313" key="3">
    <source>
        <dbReference type="Proteomes" id="UP001244427"/>
    </source>
</evidence>
<name>A0AAW8F3R6_9MICO</name>
<dbReference type="Gene3D" id="2.10.260.10">
    <property type="match status" value="1"/>
</dbReference>
<keyword evidence="3" id="KW-1185">Reference proteome</keyword>
<reference evidence="2 3" key="1">
    <citation type="submission" date="2023-07" db="EMBL/GenBank/DDBJ databases">
        <title>Comparative genomics of wheat-associated soil bacteria to identify genetic determinants of phenazine resistance.</title>
        <authorList>
            <person name="Mouncey N."/>
        </authorList>
    </citation>
    <scope>NUCLEOTIDE SEQUENCE [LARGE SCALE GENOMIC DNA]</scope>
    <source>
        <strain evidence="2 3">W4I9-1</strain>
    </source>
</reference>
<dbReference type="NCBIfam" id="TIGR01439">
    <property type="entry name" value="lp_hng_hel_AbrB"/>
    <property type="match status" value="1"/>
</dbReference>
<dbReference type="AlphaFoldDB" id="A0AAW8F3R6"/>
<dbReference type="Proteomes" id="UP001244427">
    <property type="component" value="Unassembled WGS sequence"/>
</dbReference>
<dbReference type="InterPro" id="IPR007159">
    <property type="entry name" value="SpoVT-AbrB_dom"/>
</dbReference>
<dbReference type="EMBL" id="JAUSXV010000001">
    <property type="protein sequence ID" value="MDQ0649529.1"/>
    <property type="molecule type" value="Genomic_DNA"/>
</dbReference>
<organism evidence="2 3">
    <name type="scientific">Microbacterium natoriense</name>
    <dbReference type="NCBI Taxonomy" id="284570"/>
    <lineage>
        <taxon>Bacteria</taxon>
        <taxon>Bacillati</taxon>
        <taxon>Actinomycetota</taxon>
        <taxon>Actinomycetes</taxon>
        <taxon>Micrococcales</taxon>
        <taxon>Microbacteriaceae</taxon>
        <taxon>Microbacterium</taxon>
    </lineage>
</organism>
<dbReference type="SMART" id="SM00966">
    <property type="entry name" value="SpoVT_AbrB"/>
    <property type="match status" value="1"/>
</dbReference>
<dbReference type="GO" id="GO:0003677">
    <property type="term" value="F:DNA binding"/>
    <property type="evidence" value="ECO:0007669"/>
    <property type="project" value="InterPro"/>
</dbReference>
<evidence type="ECO:0000259" key="1">
    <source>
        <dbReference type="SMART" id="SM00966"/>
    </source>
</evidence>
<comment type="caution">
    <text evidence="2">The sequence shown here is derived from an EMBL/GenBank/DDBJ whole genome shotgun (WGS) entry which is preliminary data.</text>
</comment>
<protein>
    <submittedName>
        <fullName evidence="2">AbrB family looped-hinge helix DNA binding protein</fullName>
    </submittedName>
</protein>
<sequence>MMKLNSKGQVTIPAELRHRHGLVEGDEVDVIGGSGVLRIVRNHELTRGQRAVPHVRGILGPGRSTDEVMALTRGE</sequence>
<evidence type="ECO:0000313" key="2">
    <source>
        <dbReference type="EMBL" id="MDQ0649529.1"/>
    </source>
</evidence>
<dbReference type="Pfam" id="PF04014">
    <property type="entry name" value="MazE_antitoxin"/>
    <property type="match status" value="1"/>
</dbReference>
<dbReference type="SUPFAM" id="SSF89447">
    <property type="entry name" value="AbrB/MazE/MraZ-like"/>
    <property type="match status" value="1"/>
</dbReference>
<accession>A0AAW8F3R6</accession>